<dbReference type="PROSITE" id="PS00018">
    <property type="entry name" value="EF_HAND_1"/>
    <property type="match status" value="1"/>
</dbReference>
<dbReference type="AlphaFoldDB" id="A0A914DQJ1"/>
<dbReference type="InterPro" id="IPR018247">
    <property type="entry name" value="EF_Hand_1_Ca_BS"/>
</dbReference>
<dbReference type="InterPro" id="IPR025061">
    <property type="entry name" value="Diedel"/>
</dbReference>
<dbReference type="PROSITE" id="PS50222">
    <property type="entry name" value="EF_HAND_2"/>
    <property type="match status" value="1"/>
</dbReference>
<evidence type="ECO:0000313" key="3">
    <source>
        <dbReference type="Proteomes" id="UP000887540"/>
    </source>
</evidence>
<evidence type="ECO:0000256" key="1">
    <source>
        <dbReference type="ARBA" id="ARBA00022837"/>
    </source>
</evidence>
<dbReference type="WBParaSite" id="ACRNAN_scaffold350.g19218.t1">
    <property type="protein sequence ID" value="ACRNAN_scaffold350.g19218.t1"/>
    <property type="gene ID" value="ACRNAN_scaffold350.g19218"/>
</dbReference>
<keyword evidence="1" id="KW-0106">Calcium</keyword>
<keyword evidence="3" id="KW-1185">Reference proteome</keyword>
<dbReference type="GO" id="GO:0005509">
    <property type="term" value="F:calcium ion binding"/>
    <property type="evidence" value="ECO:0007669"/>
    <property type="project" value="InterPro"/>
</dbReference>
<accession>A0A914DQJ1</accession>
<name>A0A914DQJ1_9BILA</name>
<sequence>MFLTILVSQYVEVTSECCLDCIWNFYPARHAWIDNPCKKLHRIGRYCGGKGYCNIFCCNCDNGCKNLDEAESHTQNRARRNPNNSYPSKILDFCDSNKDRTIDFKEAISCLNFSESETNKLRRNISWFEQMDFDSDGFIQPGELDESIE</sequence>
<feature type="domain" description="EF-hand" evidence="2">
    <location>
        <begin position="119"/>
        <end position="149"/>
    </location>
</feature>
<dbReference type="InterPro" id="IPR002048">
    <property type="entry name" value="EF_hand_dom"/>
</dbReference>
<proteinExistence type="predicted"/>
<protein>
    <submittedName>
        <fullName evidence="4">EF-hand domain-containing protein</fullName>
    </submittedName>
</protein>
<evidence type="ECO:0000259" key="2">
    <source>
        <dbReference type="PROSITE" id="PS50222"/>
    </source>
</evidence>
<evidence type="ECO:0000313" key="4">
    <source>
        <dbReference type="WBParaSite" id="ACRNAN_scaffold350.g19218.t1"/>
    </source>
</evidence>
<organism evidence="3 4">
    <name type="scientific">Acrobeloides nanus</name>
    <dbReference type="NCBI Taxonomy" id="290746"/>
    <lineage>
        <taxon>Eukaryota</taxon>
        <taxon>Metazoa</taxon>
        <taxon>Ecdysozoa</taxon>
        <taxon>Nematoda</taxon>
        <taxon>Chromadorea</taxon>
        <taxon>Rhabditida</taxon>
        <taxon>Tylenchina</taxon>
        <taxon>Cephalobomorpha</taxon>
        <taxon>Cephaloboidea</taxon>
        <taxon>Cephalobidae</taxon>
        <taxon>Acrobeloides</taxon>
    </lineage>
</organism>
<dbReference type="InterPro" id="IPR011992">
    <property type="entry name" value="EF-hand-dom_pair"/>
</dbReference>
<reference evidence="4" key="1">
    <citation type="submission" date="2022-11" db="UniProtKB">
        <authorList>
            <consortium name="WormBaseParasite"/>
        </authorList>
    </citation>
    <scope>IDENTIFICATION</scope>
</reference>
<dbReference type="SUPFAM" id="SSF47473">
    <property type="entry name" value="EF-hand"/>
    <property type="match status" value="1"/>
</dbReference>
<dbReference type="Proteomes" id="UP000887540">
    <property type="component" value="Unplaced"/>
</dbReference>
<dbReference type="Pfam" id="PF13164">
    <property type="entry name" value="Diedel"/>
    <property type="match status" value="1"/>
</dbReference>
<dbReference type="Gene3D" id="1.10.238.10">
    <property type="entry name" value="EF-hand"/>
    <property type="match status" value="1"/>
</dbReference>